<gene>
    <name evidence="2" type="ORF">WUBG_13092</name>
</gene>
<feature type="compositionally biased region" description="Low complexity" evidence="1">
    <location>
        <begin position="119"/>
        <end position="128"/>
    </location>
</feature>
<evidence type="ECO:0000313" key="3">
    <source>
        <dbReference type="Proteomes" id="UP000004810"/>
    </source>
</evidence>
<name>J9EG52_WUCBA</name>
<evidence type="ECO:0000256" key="1">
    <source>
        <dbReference type="SAM" id="MobiDB-lite"/>
    </source>
</evidence>
<dbReference type="AlphaFoldDB" id="J9EG52"/>
<sequence>MTESSAIDFDVLFYDHLIKEEPKLVNKVFSAQRRDELEKRRRSSGNFKPLKEVVKEYNKIVCRKRCANGIVSSSPIVKKALRQNEMDDSSDSSDSENPIKQAATKIIKSAGTKRPPVPSSSSSSDSDIPVSFVTFSSGQLISKAVKVPQTKLPGFSNLLTTTKKDAKIAKLSPSLNLLTTRKQMKKDSSSSSSGSDEVTKKEIKISSTAKQVSKKDSSTSSSSDDINSATKRKLLQSSPGKPVSVLLNSNLKSSEAPGSSSDISTDDNDGIGTNVKEKTAGRAVSVASPASLGNVVATKRLPGSSSESTSSDGDDANKSSRSSVQGKVFEKAVSTARSANIRSAVVAKKSESSSDSTSSSDDDADKSLGLGN</sequence>
<feature type="compositionally biased region" description="Low complexity" evidence="1">
    <location>
        <begin position="343"/>
        <end position="359"/>
    </location>
</feature>
<feature type="region of interest" description="Disordered" evidence="1">
    <location>
        <begin position="179"/>
        <end position="372"/>
    </location>
</feature>
<reference evidence="3" key="1">
    <citation type="submission" date="2012-08" db="EMBL/GenBank/DDBJ databases">
        <title>The Genome Sequence of Wuchereria bancrofti.</title>
        <authorList>
            <person name="Nutman T.B."/>
            <person name="Fink D.L."/>
            <person name="Russ C."/>
            <person name="Young S."/>
            <person name="Zeng Q."/>
            <person name="Koehrsen M."/>
            <person name="Alvarado L."/>
            <person name="Berlin A."/>
            <person name="Chapman S.B."/>
            <person name="Chen Z."/>
            <person name="Freedman E."/>
            <person name="Gellesch M."/>
            <person name="Goldberg J."/>
            <person name="Griggs A."/>
            <person name="Gujja S."/>
            <person name="Heilman E.R."/>
            <person name="Heiman D."/>
            <person name="Hepburn T."/>
            <person name="Howarth C."/>
            <person name="Jen D."/>
            <person name="Larson L."/>
            <person name="Lewis B."/>
            <person name="Mehta T."/>
            <person name="Park D."/>
            <person name="Pearson M."/>
            <person name="Roberts A."/>
            <person name="Saif S."/>
            <person name="Shea T."/>
            <person name="Shenoy N."/>
            <person name="Sisk P."/>
            <person name="Stolte C."/>
            <person name="Sykes S."/>
            <person name="Walk T."/>
            <person name="White J."/>
            <person name="Yandava C."/>
            <person name="Haas B."/>
            <person name="Henn M.R."/>
            <person name="Nusbaum C."/>
            <person name="Birren B."/>
        </authorList>
    </citation>
    <scope>NUCLEOTIDE SEQUENCE [LARGE SCALE GENOMIC DNA]</scope>
    <source>
        <strain evidence="3">NA</strain>
    </source>
</reference>
<protein>
    <submittedName>
        <fullName evidence="2">Uncharacterized protein</fullName>
    </submittedName>
</protein>
<feature type="region of interest" description="Disordered" evidence="1">
    <location>
        <begin position="107"/>
        <end position="128"/>
    </location>
</feature>
<evidence type="ECO:0000313" key="2">
    <source>
        <dbReference type="EMBL" id="EJW75997.1"/>
    </source>
</evidence>
<comment type="caution">
    <text evidence="2">The sequence shown here is derived from an EMBL/GenBank/DDBJ whole genome shotgun (WGS) entry which is preliminary data.</text>
</comment>
<dbReference type="Proteomes" id="UP000004810">
    <property type="component" value="Unassembled WGS sequence"/>
</dbReference>
<feature type="compositionally biased region" description="Low complexity" evidence="1">
    <location>
        <begin position="243"/>
        <end position="254"/>
    </location>
</feature>
<proteinExistence type="predicted"/>
<accession>J9EG52</accession>
<organism evidence="2 3">
    <name type="scientific">Wuchereria bancrofti</name>
    <dbReference type="NCBI Taxonomy" id="6293"/>
    <lineage>
        <taxon>Eukaryota</taxon>
        <taxon>Metazoa</taxon>
        <taxon>Ecdysozoa</taxon>
        <taxon>Nematoda</taxon>
        <taxon>Chromadorea</taxon>
        <taxon>Rhabditida</taxon>
        <taxon>Spirurina</taxon>
        <taxon>Spiruromorpha</taxon>
        <taxon>Filarioidea</taxon>
        <taxon>Onchocercidae</taxon>
        <taxon>Wuchereria</taxon>
    </lineage>
</organism>
<dbReference type="EMBL" id="ADBV01009724">
    <property type="protein sequence ID" value="EJW75997.1"/>
    <property type="molecule type" value="Genomic_DNA"/>
</dbReference>
<feature type="non-terminal residue" evidence="2">
    <location>
        <position position="372"/>
    </location>
</feature>